<dbReference type="AlphaFoldDB" id="A0A927C5Y3"/>
<dbReference type="HAMAP" id="MF_01851">
    <property type="entry name" value="UPF0637"/>
    <property type="match status" value="1"/>
</dbReference>
<proteinExistence type="inferred from homology"/>
<dbReference type="Pfam" id="PF06335">
    <property type="entry name" value="DUF1054"/>
    <property type="match status" value="1"/>
</dbReference>
<accession>A0A927C5Y3</accession>
<name>A0A927C5Y3_9BACL</name>
<dbReference type="SUPFAM" id="SSF142913">
    <property type="entry name" value="YktB/PF0168-like"/>
    <property type="match status" value="1"/>
</dbReference>
<keyword evidence="3" id="KW-1185">Reference proteome</keyword>
<dbReference type="Gene3D" id="3.30.930.20">
    <property type="entry name" value="Protein of unknown function DUF1054"/>
    <property type="match status" value="1"/>
</dbReference>
<comment type="caution">
    <text evidence="2">The sequence shown here is derived from an EMBL/GenBank/DDBJ whole genome shotgun (WGS) entry which is preliminary data.</text>
</comment>
<evidence type="ECO:0000313" key="3">
    <source>
        <dbReference type="Proteomes" id="UP000639396"/>
    </source>
</evidence>
<gene>
    <name evidence="2" type="ORF">IDH45_08270</name>
</gene>
<dbReference type="InterPro" id="IPR009403">
    <property type="entry name" value="UPF0637"/>
</dbReference>
<dbReference type="Proteomes" id="UP000639396">
    <property type="component" value="Unassembled WGS sequence"/>
</dbReference>
<dbReference type="EMBL" id="JACXJA010000007">
    <property type="protein sequence ID" value="MBD2861973.1"/>
    <property type="molecule type" value="Genomic_DNA"/>
</dbReference>
<evidence type="ECO:0000313" key="2">
    <source>
        <dbReference type="EMBL" id="MBD2861973.1"/>
    </source>
</evidence>
<evidence type="ECO:0000256" key="1">
    <source>
        <dbReference type="HAMAP-Rule" id="MF_01851"/>
    </source>
</evidence>
<dbReference type="RefSeq" id="WP_190926426.1">
    <property type="nucleotide sequence ID" value="NZ_JACXJA010000007.1"/>
</dbReference>
<reference evidence="2" key="1">
    <citation type="submission" date="2020-09" db="EMBL/GenBank/DDBJ databases">
        <title>A novel bacterium of genus Paenibacillus, isolated from South China Sea.</title>
        <authorList>
            <person name="Huang H."/>
            <person name="Mo K."/>
            <person name="Hu Y."/>
        </authorList>
    </citation>
    <scope>NUCLEOTIDE SEQUENCE</scope>
    <source>
        <strain evidence="2">IB182363</strain>
    </source>
</reference>
<dbReference type="PIRSF" id="PIRSF021332">
    <property type="entry name" value="DUF1054"/>
    <property type="match status" value="1"/>
</dbReference>
<protein>
    <recommendedName>
        <fullName evidence="1">UPF0637 protein IDH45_08270</fullName>
    </recommendedName>
</protein>
<dbReference type="InterPro" id="IPR053707">
    <property type="entry name" value="UPF0637_domain_sf"/>
</dbReference>
<organism evidence="2 3">
    <name type="scientific">Paenibacillus oceani</name>
    <dbReference type="NCBI Taxonomy" id="2772510"/>
    <lineage>
        <taxon>Bacteria</taxon>
        <taxon>Bacillati</taxon>
        <taxon>Bacillota</taxon>
        <taxon>Bacilli</taxon>
        <taxon>Bacillales</taxon>
        <taxon>Paenibacillaceae</taxon>
        <taxon>Paenibacillus</taxon>
    </lineage>
</organism>
<sequence length="210" mass="24181">MTVLDVPAFDVADFEVFGIPGLEPRMEALISRVRPKLTKLGEELAPYLSALCGEPMYPHVARHARRTINPPDDTWVAWANNKKGYKAHPHFQVGLWSTHVFVQFAVIYESGNKEIFARNLEKKLPAIRKSIPGHFRWSTDHMQPESSVHKDMSKQDFERMIDKLQRVKKTEALCGIRIDRKDPVLTDPALLTDIIKDTFDRVMPLYRIAF</sequence>
<comment type="similarity">
    <text evidence="1">Belongs to the UPF0637 family.</text>
</comment>